<protein>
    <submittedName>
        <fullName evidence="4">DNA polymerase A</fullName>
    </submittedName>
</protein>
<feature type="domain" description="DNA-directed DNA polymerase family A palm" evidence="3">
    <location>
        <begin position="484"/>
        <end position="755"/>
    </location>
</feature>
<evidence type="ECO:0000313" key="5">
    <source>
        <dbReference type="Proteomes" id="UP001165482"/>
    </source>
</evidence>
<evidence type="ECO:0000256" key="2">
    <source>
        <dbReference type="ARBA" id="ARBA00023109"/>
    </source>
</evidence>
<dbReference type="PRINTS" id="PR00868">
    <property type="entry name" value="DNAPOLI"/>
</dbReference>
<dbReference type="EMBL" id="ON960072">
    <property type="protein sequence ID" value="UUR56205.1"/>
    <property type="molecule type" value="Genomic_DNA"/>
</dbReference>
<dbReference type="PANTHER" id="PTHR10133">
    <property type="entry name" value="DNA POLYMERASE I"/>
    <property type="match status" value="1"/>
</dbReference>
<gene>
    <name evidence="4" type="ORF">pXoo2106_18</name>
</gene>
<proteinExistence type="predicted"/>
<reference evidence="4" key="1">
    <citation type="submission" date="2022-07" db="EMBL/GenBank/DDBJ databases">
        <authorList>
            <person name="Liu M."/>
        </authorList>
    </citation>
    <scope>NUCLEOTIDE SEQUENCE</scope>
</reference>
<evidence type="ECO:0000256" key="1">
    <source>
        <dbReference type="ARBA" id="ARBA00022705"/>
    </source>
</evidence>
<dbReference type="Proteomes" id="UP001165482">
    <property type="component" value="Segment"/>
</dbReference>
<dbReference type="GO" id="GO:0006302">
    <property type="term" value="P:double-strand break repair"/>
    <property type="evidence" value="ECO:0007669"/>
    <property type="project" value="TreeGrafter"/>
</dbReference>
<dbReference type="GO" id="GO:0006261">
    <property type="term" value="P:DNA-templated DNA replication"/>
    <property type="evidence" value="ECO:0007669"/>
    <property type="project" value="InterPro"/>
</dbReference>
<dbReference type="PANTHER" id="PTHR10133:SF27">
    <property type="entry name" value="DNA POLYMERASE NU"/>
    <property type="match status" value="1"/>
</dbReference>
<dbReference type="InterPro" id="IPR043502">
    <property type="entry name" value="DNA/RNA_pol_sf"/>
</dbReference>
<dbReference type="SMART" id="SM00482">
    <property type="entry name" value="POLAc"/>
    <property type="match status" value="1"/>
</dbReference>
<dbReference type="InterPro" id="IPR001098">
    <property type="entry name" value="DNA-dir_DNA_pol_A_palm_dom"/>
</dbReference>
<evidence type="ECO:0000313" key="4">
    <source>
        <dbReference type="EMBL" id="UUR56205.1"/>
    </source>
</evidence>
<dbReference type="InterPro" id="IPR002298">
    <property type="entry name" value="DNA_polymerase_A"/>
</dbReference>
<sequence>MSFTSFDLETTIRSILKRKANPFYDMNKIVAIGYKRKGDARNTGLYYDTRISIDNQYMGGAPDGWLRELCYGQQFLVGFNIKFDILHAICQGPLNRQAWIEFIDGGGMVWDCQLAEYLLHGMTQEFHMASMDETAPRYGGNLKDDAVKSLWAAGVDTCDIDKTLLMDYLLGTNDTDDVGDIGNTEKMFLGQLAAFRARGGLRSALLNMGALCFTIEAEYNGMYVDKDWALAKAKELEAELETATAELNGFIPALPEGLTFNWNSRFHKSALIFGGKVKYTAKVPIMSTEGGPTYVQKDEVHYVLVDGTTRSIGEYHANELQAFDGIAEKLPDVLVFAGGKNKGERKTKKVKVDDLTKQKFRNEDMLFEFPGYTEPDAAWESKSDPGVYSTAADVIEALSYRNLPFTKALARRADLHKDLSTYYITTDEKTGEQKGMLTLVGPDGIIHHKLNMTNTVTGRLSSSDPNLQNVSKGELDEETLEEKGSQIKRAFVSRHKGGKIIQSDYTSLEIYVQAILTECRQLIEDLKAGLDMHCLRAEQAWGEQGKYDYDFILKASKDDKHPEHKKWKKKRGNAKVFSFQRAYGAGVTKIAATTGMTEEEVEALVRGEAERYPELGAYIDRMVEAIKRNRVSTNRFVPHPDAGRQGVPAGLTCQLGRSHWTTPDGKMYSFSESPSPVFIANKPASKGGCAQSFSPTEIKNYPMQGTGGEWAKSAMYVSLRAFYRKYVTEPKEWLGRALLVNQVHDAVYVDSHGDIATKAAALLHASMLEASVYMEWWFNWTLPLGVPCETKMGDNMMEEKNPPAEFAGLVIEYRASIRKDFVGNHNPSFE</sequence>
<dbReference type="Pfam" id="PF00476">
    <property type="entry name" value="DNA_pol_A"/>
    <property type="match status" value="1"/>
</dbReference>
<dbReference type="GO" id="GO:0003887">
    <property type="term" value="F:DNA-directed DNA polymerase activity"/>
    <property type="evidence" value="ECO:0007669"/>
    <property type="project" value="InterPro"/>
</dbReference>
<keyword evidence="1" id="KW-0235">DNA replication</keyword>
<dbReference type="Gene3D" id="3.30.70.370">
    <property type="match status" value="1"/>
</dbReference>
<organism evidence="4 5">
    <name type="scientific">Xanthomonas phage pXoo2106</name>
    <dbReference type="NCBI Taxonomy" id="2970483"/>
    <lineage>
        <taxon>Viruses</taxon>
        <taxon>Duplodnaviria</taxon>
        <taxon>Heunggongvirae</taxon>
        <taxon>Uroviricota</taxon>
        <taxon>Caudoviricetes</taxon>
        <taxon>Autographivirales</taxon>
        <taxon>Autonotataviridae</taxon>
        <taxon>Gujervirinae</taxon>
        <taxon>Pradovirus</taxon>
        <taxon>Pradovirus pXoo2106</taxon>
    </lineage>
</organism>
<accession>A0AAX3C1G3</accession>
<dbReference type="SUPFAM" id="SSF56672">
    <property type="entry name" value="DNA/RNA polymerases"/>
    <property type="match status" value="1"/>
</dbReference>
<dbReference type="GO" id="GO:0003677">
    <property type="term" value="F:DNA binding"/>
    <property type="evidence" value="ECO:0007669"/>
    <property type="project" value="InterPro"/>
</dbReference>
<keyword evidence="2" id="KW-1194">Viral DNA replication</keyword>
<name>A0AAX3C1G3_9CAUD</name>
<dbReference type="GO" id="GO:0039693">
    <property type="term" value="P:viral DNA genome replication"/>
    <property type="evidence" value="ECO:0007669"/>
    <property type="project" value="UniProtKB-KW"/>
</dbReference>
<evidence type="ECO:0000259" key="3">
    <source>
        <dbReference type="SMART" id="SM00482"/>
    </source>
</evidence>
<dbReference type="Gene3D" id="1.10.150.20">
    <property type="entry name" value="5' to 3' exonuclease, C-terminal subdomain"/>
    <property type="match status" value="1"/>
</dbReference>
<keyword evidence="5" id="KW-1185">Reference proteome</keyword>